<keyword evidence="3" id="KW-1003">Cell membrane</keyword>
<dbReference type="AlphaFoldDB" id="S5G4J1"/>
<keyword evidence="6" id="KW-0325">Glycoprotein</keyword>
<sequence length="534" mass="57374">MRATVIAVLTTIITTYGAQAEESTVDQAAAAATEACKAVWFFRSLADNIEADLSTSESVLTTADAATAKLQVSYHAEKSLSRKMAYSLLLAVVTDRANEAREQATQVRETHRKAIAVLRAYAANLELADRLHKRTGPTGQTPTKDTAVANIAVGAADSCKTENEEWTASEARCADPTTAEPKLSKNKITTQGITKLPISDKSYTTKLIQSTYAFGKGAASSATTTTKGNLFCSDNYSYNSGTIGGTNALGAITKPKPGQNKVTAKSIFKGEQSKTCDELTNADDPETKEEKMILSTVCQLTKAPLPQAINLNEIKTSSFKEGGEHASYTLVAMKGQGLLPATATEIDKAKAEEFVNALFGKKDSAVYDDFIKQLENKRLSINSKDKEEIETAEKIVKENKIGIAIAFFAGQASKAEATKSSGEQAAVDPSKKSDSQDKTEEKKVGDKTAKPVCSSIHNQTDCEAVTGTPPTGKAKVCGWIEGKCQDSSFLLNKQFALSMVSAAFVALLFFKTKFSPQFFLAKNFLLLEKLSDIF</sequence>
<evidence type="ECO:0000256" key="7">
    <source>
        <dbReference type="ARBA" id="ARBA00023288"/>
    </source>
</evidence>
<evidence type="ECO:0000259" key="10">
    <source>
        <dbReference type="Pfam" id="PF10659"/>
    </source>
</evidence>
<feature type="chain" id="PRO_5004528607" evidence="9">
    <location>
        <begin position="21"/>
        <end position="534"/>
    </location>
</feature>
<evidence type="ECO:0000256" key="9">
    <source>
        <dbReference type="SAM" id="SignalP"/>
    </source>
</evidence>
<dbReference type="VEuPathDB" id="TriTrypDB:Tbg972.7.7520"/>
<keyword evidence="4" id="KW-0336">GPI-anchor</keyword>
<evidence type="ECO:0000256" key="8">
    <source>
        <dbReference type="SAM" id="MobiDB-lite"/>
    </source>
</evidence>
<evidence type="ECO:0000256" key="5">
    <source>
        <dbReference type="ARBA" id="ARBA00023136"/>
    </source>
</evidence>
<dbReference type="InterPro" id="IPR019609">
    <property type="entry name" value="Variant_surf_glycoprt_trypan_C"/>
</dbReference>
<dbReference type="VEuPathDB" id="TriTrypDB:Tb1125.11.18430"/>
<name>S5G4J1_9TRYP</name>
<accession>S5G4J1</accession>
<organism evidence="11">
    <name type="scientific">Trypanosoma brucei</name>
    <dbReference type="NCBI Taxonomy" id="5691"/>
    <lineage>
        <taxon>Eukaryota</taxon>
        <taxon>Discoba</taxon>
        <taxon>Euglenozoa</taxon>
        <taxon>Kinetoplastea</taxon>
        <taxon>Metakinetoplastina</taxon>
        <taxon>Trypanosomatida</taxon>
        <taxon>Trypanosomatidae</taxon>
        <taxon>Trypanosoma</taxon>
    </lineage>
</organism>
<dbReference type="GO" id="GO:0098552">
    <property type="term" value="C:side of membrane"/>
    <property type="evidence" value="ECO:0007669"/>
    <property type="project" value="UniProtKB-KW"/>
</dbReference>
<gene>
    <name evidence="11" type="primary">VSG</name>
</gene>
<evidence type="ECO:0000256" key="3">
    <source>
        <dbReference type="ARBA" id="ARBA00022475"/>
    </source>
</evidence>
<feature type="signal peptide" evidence="9">
    <location>
        <begin position="1"/>
        <end position="20"/>
    </location>
</feature>
<feature type="compositionally biased region" description="Basic and acidic residues" evidence="8">
    <location>
        <begin position="429"/>
        <end position="446"/>
    </location>
</feature>
<protein>
    <submittedName>
        <fullName evidence="11">Variant surface glycoprotein</fullName>
    </submittedName>
</protein>
<comment type="subcellular location">
    <subcellularLocation>
        <location evidence="2">Cell membrane</location>
        <topology evidence="2">Lipid-anchor</topology>
        <topology evidence="2">GPI-anchor</topology>
    </subcellularLocation>
</comment>
<dbReference type="VEuPathDB" id="TriTrypDB:Tb927.11.18430"/>
<dbReference type="Pfam" id="PF10659">
    <property type="entry name" value="Trypan_glycop_C"/>
    <property type="match status" value="1"/>
</dbReference>
<evidence type="ECO:0000313" key="11">
    <source>
        <dbReference type="EMBL" id="AGQ50138.1"/>
    </source>
</evidence>
<dbReference type="EMBL" id="KC434794">
    <property type="protein sequence ID" value="AGQ50138.1"/>
    <property type="molecule type" value="mRNA"/>
</dbReference>
<dbReference type="VEuPathDB" id="TriTrypDB:Tb427_000106600"/>
<evidence type="ECO:0000256" key="2">
    <source>
        <dbReference type="ARBA" id="ARBA00004609"/>
    </source>
</evidence>
<dbReference type="SUPFAM" id="SSF58087">
    <property type="entry name" value="Variant surface glycoprotein (N-terminal domain)"/>
    <property type="match status" value="1"/>
</dbReference>
<evidence type="ECO:0000256" key="1">
    <source>
        <dbReference type="ARBA" id="ARBA00002523"/>
    </source>
</evidence>
<dbReference type="GO" id="GO:0005886">
    <property type="term" value="C:plasma membrane"/>
    <property type="evidence" value="ECO:0007669"/>
    <property type="project" value="UniProtKB-SubCell"/>
</dbReference>
<proteinExistence type="evidence at transcript level"/>
<keyword evidence="9" id="KW-0732">Signal</keyword>
<reference evidence="11" key="1">
    <citation type="journal article" date="2013" name="PLoS Pathog.">
        <title>Mosaic VSGs and the Scale of Trypanosoma brucei Antigenic Variation.</title>
        <authorList>
            <person name="Hall J.P."/>
            <person name="Wang H."/>
            <person name="Barry J.D."/>
        </authorList>
    </citation>
    <scope>NUCLEOTIDE SEQUENCE</scope>
    <source>
        <strain evidence="11">TREU927/4 GUTat 10.1</strain>
    </source>
</reference>
<comment type="function">
    <text evidence="1">VSG forms a coat on the surface of the parasite. The trypanosome evades the immune response of the host by expressing a series of antigenically distinct VSGs from an estimated 1000 VSG genes.</text>
</comment>
<keyword evidence="7" id="KW-0449">Lipoprotein</keyword>
<evidence type="ECO:0000256" key="6">
    <source>
        <dbReference type="ARBA" id="ARBA00023180"/>
    </source>
</evidence>
<feature type="domain" description="Trypanosome variant surface glycoprotein C-terminal" evidence="10">
    <location>
        <begin position="418"/>
        <end position="508"/>
    </location>
</feature>
<evidence type="ECO:0000256" key="4">
    <source>
        <dbReference type="ARBA" id="ARBA00022622"/>
    </source>
</evidence>
<reference evidence="11" key="2">
    <citation type="submission" date="2013-01" db="EMBL/GenBank/DDBJ databases">
        <authorList>
            <person name="Hall J.P.J."/>
            <person name="Barry J.D."/>
        </authorList>
    </citation>
    <scope>NUCLEOTIDE SEQUENCE</scope>
    <source>
        <strain evidence="11">TREU927/4 GUTat 10.1</strain>
    </source>
</reference>
<feature type="region of interest" description="Disordered" evidence="8">
    <location>
        <begin position="418"/>
        <end position="446"/>
    </location>
</feature>
<keyword evidence="5" id="KW-0472">Membrane</keyword>